<sequence length="195" mass="21695">MKKPNKNSKKELILEAAAALINEEGVEKMTLEAVAKKAGVSKGGLLYHFPGKQELIEGLVGSLTTGFTEKLNEQAEEEGDQAGKWGRAYVRATFGAEDENGLSPMLAALPAAMFTDPHLLDQVREQYEEWQKLIENDGVDPVKATILRLAVDGLWYAELFRLAPPDPELRRKVRDELMNWTQGVGGEQEEVMKQK</sequence>
<accession>A0ACC6PJK7</accession>
<dbReference type="Proteomes" id="UP001380953">
    <property type="component" value="Unassembled WGS sequence"/>
</dbReference>
<evidence type="ECO:0000313" key="2">
    <source>
        <dbReference type="Proteomes" id="UP001380953"/>
    </source>
</evidence>
<keyword evidence="2" id="KW-1185">Reference proteome</keyword>
<dbReference type="EMBL" id="JBBKAR010000057">
    <property type="protein sequence ID" value="MEJ8306993.1"/>
    <property type="molecule type" value="Genomic_DNA"/>
</dbReference>
<organism evidence="1 2">
    <name type="scientific">Saccharibacillus sacchari</name>
    <dbReference type="NCBI Taxonomy" id="456493"/>
    <lineage>
        <taxon>Bacteria</taxon>
        <taxon>Bacillati</taxon>
        <taxon>Bacillota</taxon>
        <taxon>Bacilli</taxon>
        <taxon>Bacillales</taxon>
        <taxon>Paenibacillaceae</taxon>
        <taxon>Saccharibacillus</taxon>
    </lineage>
</organism>
<name>A0ACC6PJK7_9BACL</name>
<proteinExistence type="predicted"/>
<reference evidence="1" key="1">
    <citation type="submission" date="2024-03" db="EMBL/GenBank/DDBJ databases">
        <title>Whole genome sequecning of epiphytes from Marcgravia umbellata leaves.</title>
        <authorList>
            <person name="Kumar G."/>
            <person name="Savka M.A."/>
        </authorList>
    </citation>
    <scope>NUCLEOTIDE SEQUENCE</scope>
    <source>
        <strain evidence="1">RIT_BL5</strain>
    </source>
</reference>
<protein>
    <submittedName>
        <fullName evidence="1">TetR/AcrR family transcriptional regulator</fullName>
    </submittedName>
</protein>
<gene>
    <name evidence="1" type="ORF">WKI47_24055</name>
</gene>
<comment type="caution">
    <text evidence="1">The sequence shown here is derived from an EMBL/GenBank/DDBJ whole genome shotgun (WGS) entry which is preliminary data.</text>
</comment>
<evidence type="ECO:0000313" key="1">
    <source>
        <dbReference type="EMBL" id="MEJ8306993.1"/>
    </source>
</evidence>